<keyword evidence="2" id="KW-1185">Reference proteome</keyword>
<evidence type="ECO:0000313" key="2">
    <source>
        <dbReference type="Proteomes" id="UP001202328"/>
    </source>
</evidence>
<comment type="caution">
    <text evidence="1">The sequence shown here is derived from an EMBL/GenBank/DDBJ whole genome shotgun (WGS) entry which is preliminary data.</text>
</comment>
<accession>A0AAD4SCL7</accession>
<protein>
    <submittedName>
        <fullName evidence="1">Uncharacterized protein</fullName>
    </submittedName>
</protein>
<sequence>MRISRVHTPLIQNIPLRSFQPLVSLTLSGKKTLKSLNLSRHRNQRKLGSGLWCEDALGKQQQMDGDWYMREYIYTEFTI</sequence>
<name>A0AAD4SCL7_9MAGN</name>
<reference evidence="1" key="1">
    <citation type="submission" date="2022-04" db="EMBL/GenBank/DDBJ databases">
        <title>A functionally conserved STORR gene fusion in Papaver species that diverged 16.8 million years ago.</title>
        <authorList>
            <person name="Catania T."/>
        </authorList>
    </citation>
    <scope>NUCLEOTIDE SEQUENCE</scope>
    <source>
        <strain evidence="1">S-188037</strain>
    </source>
</reference>
<dbReference type="EMBL" id="JAJJMB010012081">
    <property type="protein sequence ID" value="KAI3891224.1"/>
    <property type="molecule type" value="Genomic_DNA"/>
</dbReference>
<dbReference type="AlphaFoldDB" id="A0AAD4SCL7"/>
<proteinExistence type="predicted"/>
<evidence type="ECO:0000313" key="1">
    <source>
        <dbReference type="EMBL" id="KAI3891224.1"/>
    </source>
</evidence>
<dbReference type="Proteomes" id="UP001202328">
    <property type="component" value="Unassembled WGS sequence"/>
</dbReference>
<gene>
    <name evidence="1" type="ORF">MKW98_007529</name>
</gene>
<organism evidence="1 2">
    <name type="scientific">Papaver atlanticum</name>
    <dbReference type="NCBI Taxonomy" id="357466"/>
    <lineage>
        <taxon>Eukaryota</taxon>
        <taxon>Viridiplantae</taxon>
        <taxon>Streptophyta</taxon>
        <taxon>Embryophyta</taxon>
        <taxon>Tracheophyta</taxon>
        <taxon>Spermatophyta</taxon>
        <taxon>Magnoliopsida</taxon>
        <taxon>Ranunculales</taxon>
        <taxon>Papaveraceae</taxon>
        <taxon>Papaveroideae</taxon>
        <taxon>Papaver</taxon>
    </lineage>
</organism>